<protein>
    <recommendedName>
        <fullName evidence="2">Exodeoxyribonuclease X-like C-terminal domain-containing protein</fullName>
    </recommendedName>
</protein>
<evidence type="ECO:0000259" key="2">
    <source>
        <dbReference type="Pfam" id="PF20600"/>
    </source>
</evidence>
<dbReference type="Pfam" id="PF20600">
    <property type="entry name" value="ExoX-like_C"/>
    <property type="match status" value="1"/>
</dbReference>
<feature type="domain" description="Exodeoxyribonuclease X-like C-terminal" evidence="2">
    <location>
        <begin position="174"/>
        <end position="198"/>
    </location>
</feature>
<dbReference type="InterPro" id="IPR046768">
    <property type="entry name" value="ExoX-like_C"/>
</dbReference>
<dbReference type="EMBL" id="MN577573">
    <property type="protein sequence ID" value="QGT50933.1"/>
    <property type="molecule type" value="Genomic_DNA"/>
</dbReference>
<feature type="region of interest" description="Disordered" evidence="1">
    <location>
        <begin position="125"/>
        <end position="163"/>
    </location>
</feature>
<evidence type="ECO:0000313" key="3">
    <source>
        <dbReference type="EMBL" id="QGT50933.1"/>
    </source>
</evidence>
<reference evidence="3" key="1">
    <citation type="journal article" date="2020" name="J. ISSAAS">
        <title>Lactobacilli and other gastrointestinal microbiota of Peromyscus leucopus, reservoir host for agents of Lyme disease and other zoonoses in North America.</title>
        <authorList>
            <person name="Milovic A."/>
            <person name="Bassam K."/>
            <person name="Shao H."/>
            <person name="Chatzistamou I."/>
            <person name="Tufts D.M."/>
            <person name="Diuk-Wasser M."/>
            <person name="Barbour A.G."/>
        </authorList>
    </citation>
    <scope>NUCLEOTIDE SEQUENCE</scope>
    <source>
        <strain evidence="3">LL40</strain>
    </source>
</reference>
<sequence>MYDREKERENFNPKDKLLTLEENKKYLEVQWRIVWFRMENPTGRIITEIQPNMEKNYAIATAKIFIQSGTRLICISTGTACKMQDPNDTNNTDEIGKNFIECAETAAIGRALAGAGYGTAACLTQEPHEPTPQQTPAENNVVDAPVNPKTNRQNSKKTEKTSLETVLKTPINVGQYKGRTFGEIIKSDPSYINWLMNKVEEGANLNAELKSAMVCIKDNMEILQTEQLAS</sequence>
<evidence type="ECO:0000256" key="1">
    <source>
        <dbReference type="SAM" id="MobiDB-lite"/>
    </source>
</evidence>
<gene>
    <name evidence="3" type="ORF">Firmicute1046_0090</name>
</gene>
<organism evidence="3">
    <name type="scientific">uncultured Bacillota bacterium</name>
    <dbReference type="NCBI Taxonomy" id="344338"/>
    <lineage>
        <taxon>Bacteria</taxon>
        <taxon>Bacillati</taxon>
        <taxon>Bacillota</taxon>
        <taxon>environmental samples</taxon>
    </lineage>
</organism>
<proteinExistence type="predicted"/>
<accession>A0A650EMQ6</accession>
<name>A0A650EMQ6_9FIRM</name>
<dbReference type="AlphaFoldDB" id="A0A650EMQ6"/>